<evidence type="ECO:0000313" key="5">
    <source>
        <dbReference type="Proteomes" id="UP000320386"/>
    </source>
</evidence>
<evidence type="ECO:0000259" key="3">
    <source>
        <dbReference type="PROSITE" id="PS51186"/>
    </source>
</evidence>
<dbReference type="Gene3D" id="3.40.630.30">
    <property type="match status" value="1"/>
</dbReference>
<dbReference type="SUPFAM" id="SSF55729">
    <property type="entry name" value="Acyl-CoA N-acyltransferases (Nat)"/>
    <property type="match status" value="1"/>
</dbReference>
<protein>
    <submittedName>
        <fullName evidence="4">Putative acetyltransferase</fullName>
    </submittedName>
</protein>
<feature type="domain" description="N-acetyltransferase" evidence="3">
    <location>
        <begin position="4"/>
        <end position="195"/>
    </location>
</feature>
<proteinExistence type="predicted"/>
<sequence length="211" mass="23042">MSITIQHGLTPRHTPAAAALFCRALHEKITPILGDIPRATAFLTPAFEPDRAIIALRDDQLLGVAGYKADGRGIINRNLTLKRFWNEYGISAPLRILGLLILDSMNRSNGLLVDSLVVHEDARGQGIGTMLLDAAEQRARELGKTQMSISVIDTNPRAQALYERNGFTTSKTEHLGALKRFFPFKSVINMTRELNPSSEPSPTNPSASPSG</sequence>
<dbReference type="CDD" id="cd04301">
    <property type="entry name" value="NAT_SF"/>
    <property type="match status" value="1"/>
</dbReference>
<evidence type="ECO:0000256" key="1">
    <source>
        <dbReference type="ARBA" id="ARBA00022679"/>
    </source>
</evidence>
<evidence type="ECO:0000256" key="2">
    <source>
        <dbReference type="ARBA" id="ARBA00023315"/>
    </source>
</evidence>
<dbReference type="InterPro" id="IPR000182">
    <property type="entry name" value="GNAT_dom"/>
</dbReference>
<dbReference type="KEGG" id="mcad:Pan265_07200"/>
<dbReference type="AlphaFoldDB" id="A0A518BV82"/>
<keyword evidence="2" id="KW-0012">Acyltransferase</keyword>
<reference evidence="4 5" key="1">
    <citation type="submission" date="2019-02" db="EMBL/GenBank/DDBJ databases">
        <title>Deep-cultivation of Planctomycetes and their phenomic and genomic characterization uncovers novel biology.</title>
        <authorList>
            <person name="Wiegand S."/>
            <person name="Jogler M."/>
            <person name="Boedeker C."/>
            <person name="Pinto D."/>
            <person name="Vollmers J."/>
            <person name="Rivas-Marin E."/>
            <person name="Kohn T."/>
            <person name="Peeters S.H."/>
            <person name="Heuer A."/>
            <person name="Rast P."/>
            <person name="Oberbeckmann S."/>
            <person name="Bunk B."/>
            <person name="Jeske O."/>
            <person name="Meyerdierks A."/>
            <person name="Storesund J.E."/>
            <person name="Kallscheuer N."/>
            <person name="Luecker S."/>
            <person name="Lage O.M."/>
            <person name="Pohl T."/>
            <person name="Merkel B.J."/>
            <person name="Hornburger P."/>
            <person name="Mueller R.-W."/>
            <person name="Bruemmer F."/>
            <person name="Labrenz M."/>
            <person name="Spormann A.M."/>
            <person name="Op den Camp H."/>
            <person name="Overmann J."/>
            <person name="Amann R."/>
            <person name="Jetten M.S.M."/>
            <person name="Mascher T."/>
            <person name="Medema M.H."/>
            <person name="Devos D.P."/>
            <person name="Kaster A.-K."/>
            <person name="Ovreas L."/>
            <person name="Rohde M."/>
            <person name="Galperin M.Y."/>
            <person name="Jogler C."/>
        </authorList>
    </citation>
    <scope>NUCLEOTIDE SEQUENCE [LARGE SCALE GENOMIC DNA]</scope>
    <source>
        <strain evidence="4 5">Pan265</strain>
    </source>
</reference>
<dbReference type="RefSeq" id="WP_145445019.1">
    <property type="nucleotide sequence ID" value="NZ_CP036280.1"/>
</dbReference>
<name>A0A518BV82_9BACT</name>
<dbReference type="InterPro" id="IPR016181">
    <property type="entry name" value="Acyl_CoA_acyltransferase"/>
</dbReference>
<organism evidence="4 5">
    <name type="scientific">Mucisphaera calidilacus</name>
    <dbReference type="NCBI Taxonomy" id="2527982"/>
    <lineage>
        <taxon>Bacteria</taxon>
        <taxon>Pseudomonadati</taxon>
        <taxon>Planctomycetota</taxon>
        <taxon>Phycisphaerae</taxon>
        <taxon>Phycisphaerales</taxon>
        <taxon>Phycisphaeraceae</taxon>
        <taxon>Mucisphaera</taxon>
    </lineage>
</organism>
<dbReference type="EMBL" id="CP036280">
    <property type="protein sequence ID" value="QDU70879.1"/>
    <property type="molecule type" value="Genomic_DNA"/>
</dbReference>
<keyword evidence="5" id="KW-1185">Reference proteome</keyword>
<dbReference type="InterPro" id="IPR050832">
    <property type="entry name" value="Bact_Acetyltransf"/>
</dbReference>
<gene>
    <name evidence="4" type="ORF">Pan265_07200</name>
</gene>
<dbReference type="Pfam" id="PF00583">
    <property type="entry name" value="Acetyltransf_1"/>
    <property type="match status" value="1"/>
</dbReference>
<keyword evidence="1 4" id="KW-0808">Transferase</keyword>
<dbReference type="GO" id="GO:0016747">
    <property type="term" value="F:acyltransferase activity, transferring groups other than amino-acyl groups"/>
    <property type="evidence" value="ECO:0007669"/>
    <property type="project" value="InterPro"/>
</dbReference>
<evidence type="ECO:0000313" key="4">
    <source>
        <dbReference type="EMBL" id="QDU70879.1"/>
    </source>
</evidence>
<dbReference type="Proteomes" id="UP000320386">
    <property type="component" value="Chromosome"/>
</dbReference>
<dbReference type="PROSITE" id="PS51186">
    <property type="entry name" value="GNAT"/>
    <property type="match status" value="1"/>
</dbReference>
<dbReference type="PANTHER" id="PTHR43877">
    <property type="entry name" value="AMINOALKYLPHOSPHONATE N-ACETYLTRANSFERASE-RELATED-RELATED"/>
    <property type="match status" value="1"/>
</dbReference>
<dbReference type="OrthoDB" id="5319888at2"/>
<accession>A0A518BV82</accession>